<evidence type="ECO:0000259" key="1">
    <source>
        <dbReference type="PROSITE" id="PS51729"/>
    </source>
</evidence>
<gene>
    <name evidence="2" type="ORF">B7R21_00925</name>
</gene>
<dbReference type="InterPro" id="IPR045057">
    <property type="entry name" value="Gcn5-rel_NAT"/>
</dbReference>
<evidence type="ECO:0000313" key="2">
    <source>
        <dbReference type="EMBL" id="RFA17331.1"/>
    </source>
</evidence>
<comment type="caution">
    <text evidence="2">The sequence shown here is derived from an EMBL/GenBank/DDBJ whole genome shotgun (WGS) entry which is preliminary data.</text>
</comment>
<dbReference type="Pfam" id="PF14542">
    <property type="entry name" value="Acetyltransf_CG"/>
    <property type="match status" value="1"/>
</dbReference>
<dbReference type="AlphaFoldDB" id="A0A3E0W5W1"/>
<dbReference type="GO" id="GO:0016740">
    <property type="term" value="F:transferase activity"/>
    <property type="evidence" value="ECO:0007669"/>
    <property type="project" value="UniProtKB-KW"/>
</dbReference>
<evidence type="ECO:0000313" key="3">
    <source>
        <dbReference type="Proteomes" id="UP000256709"/>
    </source>
</evidence>
<name>A0A3E0W5W1_9MICO</name>
<reference evidence="2 3" key="1">
    <citation type="submission" date="2017-04" db="EMBL/GenBank/DDBJ databases">
        <title>Comparative genome analysis of Subtercola boreus.</title>
        <authorList>
            <person name="Cho Y.-J."/>
            <person name="Cho A."/>
            <person name="Kim O.-S."/>
            <person name="Lee J.-I."/>
        </authorList>
    </citation>
    <scope>NUCLEOTIDE SEQUENCE [LARGE SCALE GENOMIC DNA]</scope>
    <source>
        <strain evidence="2 3">P27444</strain>
    </source>
</reference>
<dbReference type="Gene3D" id="3.40.630.30">
    <property type="match status" value="1"/>
</dbReference>
<dbReference type="RefSeq" id="WP_116281366.1">
    <property type="nucleotide sequence ID" value="NZ_NBXA01000001.1"/>
</dbReference>
<dbReference type="PROSITE" id="PS51729">
    <property type="entry name" value="GNAT_YJDJ"/>
    <property type="match status" value="1"/>
</dbReference>
<protein>
    <submittedName>
        <fullName evidence="2">GNAT family N-acetyltransferase</fullName>
    </submittedName>
</protein>
<proteinExistence type="predicted"/>
<dbReference type="InterPro" id="IPR031165">
    <property type="entry name" value="GNAT_YJDJ"/>
</dbReference>
<organism evidence="2 3">
    <name type="scientific">Subtercola boreus</name>
    <dbReference type="NCBI Taxonomy" id="120213"/>
    <lineage>
        <taxon>Bacteria</taxon>
        <taxon>Bacillati</taxon>
        <taxon>Actinomycetota</taxon>
        <taxon>Actinomycetes</taxon>
        <taxon>Micrococcales</taxon>
        <taxon>Microbacteriaceae</taxon>
        <taxon>Subtercola</taxon>
    </lineage>
</organism>
<dbReference type="EMBL" id="NBXA01000001">
    <property type="protein sequence ID" value="RFA17331.1"/>
    <property type="molecule type" value="Genomic_DNA"/>
</dbReference>
<dbReference type="PANTHER" id="PTHR31435">
    <property type="entry name" value="PROTEIN NATD1"/>
    <property type="match status" value="1"/>
</dbReference>
<dbReference type="InterPro" id="IPR016181">
    <property type="entry name" value="Acyl_CoA_acyltransferase"/>
</dbReference>
<dbReference type="Proteomes" id="UP000256709">
    <property type="component" value="Unassembled WGS sequence"/>
</dbReference>
<dbReference type="PANTHER" id="PTHR31435:SF10">
    <property type="entry name" value="BSR4717 PROTEIN"/>
    <property type="match status" value="1"/>
</dbReference>
<sequence length="95" mass="10577">MSTLIRHEADHHRYVLVVDDREAGLADYRTVGDAIVFTHTEVDPSRRKSGLGSNLVKGALDDVRINTGLKVVPECPFVAGWIDGHPEYHELVERG</sequence>
<dbReference type="SUPFAM" id="SSF55729">
    <property type="entry name" value="Acyl-CoA N-acyltransferases (Nat)"/>
    <property type="match status" value="1"/>
</dbReference>
<accession>A0A3E0W5W1</accession>
<keyword evidence="2" id="KW-0808">Transferase</keyword>
<feature type="domain" description="N-acetyltransferase" evidence="1">
    <location>
        <begin position="6"/>
        <end position="93"/>
    </location>
</feature>
<dbReference type="OrthoDB" id="5405911at2"/>